<evidence type="ECO:0000256" key="2">
    <source>
        <dbReference type="ARBA" id="ARBA00006657"/>
    </source>
</evidence>
<evidence type="ECO:0000256" key="11">
    <source>
        <dbReference type="HAMAP-Rule" id="MF_01808"/>
    </source>
</evidence>
<evidence type="ECO:0000256" key="1">
    <source>
        <dbReference type="ARBA" id="ARBA00004496"/>
    </source>
</evidence>
<evidence type="ECO:0000256" key="7">
    <source>
        <dbReference type="ARBA" id="ARBA00022908"/>
    </source>
</evidence>
<feature type="active site" evidence="11">
    <location>
        <position position="174"/>
    </location>
</feature>
<dbReference type="InterPro" id="IPR002104">
    <property type="entry name" value="Integrase_catalytic"/>
</dbReference>
<dbReference type="EMBL" id="CP113517">
    <property type="protein sequence ID" value="WAR44656.1"/>
    <property type="molecule type" value="Genomic_DNA"/>
</dbReference>
<comment type="subcellular location">
    <subcellularLocation>
        <location evidence="1 11">Cytoplasm</location>
    </subcellularLocation>
</comment>
<dbReference type="InterPro" id="IPR010998">
    <property type="entry name" value="Integrase_recombinase_N"/>
</dbReference>
<dbReference type="NCBIfam" id="NF001399">
    <property type="entry name" value="PRK00283.1"/>
    <property type="match status" value="1"/>
</dbReference>
<dbReference type="PANTHER" id="PTHR30349">
    <property type="entry name" value="PHAGE INTEGRASE-RELATED"/>
    <property type="match status" value="1"/>
</dbReference>
<evidence type="ECO:0000313" key="15">
    <source>
        <dbReference type="Proteomes" id="UP001162780"/>
    </source>
</evidence>
<dbReference type="InterPro" id="IPR044068">
    <property type="entry name" value="CB"/>
</dbReference>
<keyword evidence="5 11" id="KW-0132">Cell division</keyword>
<dbReference type="CDD" id="cd00798">
    <property type="entry name" value="INT_XerDC_C"/>
    <property type="match status" value="1"/>
</dbReference>
<evidence type="ECO:0000256" key="4">
    <source>
        <dbReference type="ARBA" id="ARBA00022490"/>
    </source>
</evidence>
<dbReference type="NCBIfam" id="TIGR02224">
    <property type="entry name" value="recomb_XerC"/>
    <property type="match status" value="1"/>
</dbReference>
<sequence length="301" mass="34353">MSSEAQRCVDLFLDYLRGEKRASPHTITNYQRDLQRLQRFCTERQIKAWELVQATDIRLYVATRHKANIEAKSIQRELAAIRSFFRFLLKKQWVEQNPAQGVQAPKSAKKLPKTLDVDQVAGILDAPPDSVLEIRDLAIFELFYSSGLRLSELVMLDITDLSVSEGTLRIRHGKGGKQRQVPVGAKAIQVIQQWLRYRPDCASSALFITMRGARLGQRSVQLRLEKWCSKNGLAEHIHPHMLRHSFASHLLESSQDIRAVQELLGHADVSTTQIYTHLDFQHLASVYDKAHPRAKRALKDG</sequence>
<keyword evidence="6 11" id="KW-0159">Chromosome partition</keyword>
<evidence type="ECO:0000256" key="6">
    <source>
        <dbReference type="ARBA" id="ARBA00022829"/>
    </source>
</evidence>
<dbReference type="RefSeq" id="WP_269021991.1">
    <property type="nucleotide sequence ID" value="NZ_CP113517.1"/>
</dbReference>
<dbReference type="InterPro" id="IPR011931">
    <property type="entry name" value="Recomb_XerC"/>
</dbReference>
<evidence type="ECO:0000313" key="14">
    <source>
        <dbReference type="EMBL" id="WAR44656.1"/>
    </source>
</evidence>
<keyword evidence="4 11" id="KW-0963">Cytoplasm</keyword>
<comment type="similarity">
    <text evidence="2 11">Belongs to the 'phage' integrase family. XerC subfamily.</text>
</comment>
<evidence type="ECO:0000256" key="10">
    <source>
        <dbReference type="ARBA" id="ARBA00023306"/>
    </source>
</evidence>
<dbReference type="SUPFAM" id="SSF56349">
    <property type="entry name" value="DNA breaking-rejoining enzymes"/>
    <property type="match status" value="1"/>
</dbReference>
<evidence type="ECO:0000256" key="9">
    <source>
        <dbReference type="ARBA" id="ARBA00023172"/>
    </source>
</evidence>
<dbReference type="PANTHER" id="PTHR30349:SF81">
    <property type="entry name" value="TYROSINE RECOMBINASE XERC"/>
    <property type="match status" value="1"/>
</dbReference>
<keyword evidence="10 11" id="KW-0131">Cell cycle</keyword>
<dbReference type="Gene3D" id="1.10.443.10">
    <property type="entry name" value="Intergrase catalytic core"/>
    <property type="match status" value="1"/>
</dbReference>
<feature type="active site" evidence="11">
    <location>
        <position position="243"/>
    </location>
</feature>
<feature type="active site" description="O-(3'-phospho-DNA)-tyrosine intermediate" evidence="11">
    <location>
        <position position="275"/>
    </location>
</feature>
<name>A0ABY7GJ31_9GAMM</name>
<dbReference type="InterPro" id="IPR004107">
    <property type="entry name" value="Integrase_SAM-like_N"/>
</dbReference>
<accession>A0ABY7GJ31</accession>
<feature type="domain" description="Tyr recombinase" evidence="12">
    <location>
        <begin position="110"/>
        <end position="288"/>
    </location>
</feature>
<evidence type="ECO:0000259" key="13">
    <source>
        <dbReference type="PROSITE" id="PS51900"/>
    </source>
</evidence>
<keyword evidence="7 11" id="KW-0229">DNA integration</keyword>
<feature type="active site" evidence="11">
    <location>
        <position position="149"/>
    </location>
</feature>
<dbReference type="InterPro" id="IPR023009">
    <property type="entry name" value="Tyrosine_recombinase_XerC/XerD"/>
</dbReference>
<reference evidence="14" key="1">
    <citation type="submission" date="2022-11" db="EMBL/GenBank/DDBJ databases">
        <title>Methylomonas rapida sp. nov., Carotenoid-Producing Obligate Methanotrophs with High Growth Characteristics and Biotechnological Potential.</title>
        <authorList>
            <person name="Tikhonova E.N."/>
            <person name="Suleimanov R.Z."/>
            <person name="Miroshnikov K."/>
            <person name="Oshkin I.Y."/>
            <person name="Belova S.E."/>
            <person name="Danilova O.V."/>
            <person name="Ashikhmin A."/>
            <person name="Konopkin A."/>
            <person name="But S.Y."/>
            <person name="Khmelenina V.N."/>
            <person name="Kuznetsov N."/>
            <person name="Pimenov N.V."/>
            <person name="Dedysh S.N."/>
        </authorList>
    </citation>
    <scope>NUCLEOTIDE SEQUENCE</scope>
    <source>
        <strain evidence="14">MP1</strain>
    </source>
</reference>
<keyword evidence="9 11" id="KW-0233">DNA recombination</keyword>
<protein>
    <recommendedName>
        <fullName evidence="3 11">Tyrosine recombinase XerC</fullName>
    </recommendedName>
</protein>
<proteinExistence type="inferred from homology"/>
<evidence type="ECO:0000256" key="5">
    <source>
        <dbReference type="ARBA" id="ARBA00022618"/>
    </source>
</evidence>
<keyword evidence="15" id="KW-1185">Reference proteome</keyword>
<dbReference type="HAMAP" id="MF_01808">
    <property type="entry name" value="Recomb_XerC_XerD"/>
    <property type="match status" value="1"/>
</dbReference>
<keyword evidence="8 11" id="KW-0238">DNA-binding</keyword>
<evidence type="ECO:0000256" key="3">
    <source>
        <dbReference type="ARBA" id="ARBA00015804"/>
    </source>
</evidence>
<dbReference type="Pfam" id="PF02899">
    <property type="entry name" value="Phage_int_SAM_1"/>
    <property type="match status" value="1"/>
</dbReference>
<comment type="function">
    <text evidence="11">Site-specific tyrosine recombinase, which acts by catalyzing the cutting and rejoining of the recombining DNA molecules. The XerC-XerD complex is essential to convert dimers of the bacterial chromosome into monomers to permit their segregation at cell division. It also contributes to the segregational stability of plasmids.</text>
</comment>
<feature type="active site" evidence="11">
    <location>
        <position position="240"/>
    </location>
</feature>
<dbReference type="Pfam" id="PF00589">
    <property type="entry name" value="Phage_integrase"/>
    <property type="match status" value="1"/>
</dbReference>
<dbReference type="InterPro" id="IPR013762">
    <property type="entry name" value="Integrase-like_cat_sf"/>
</dbReference>
<comment type="subunit">
    <text evidence="11">Forms a cyclic heterotetrameric complex composed of two molecules of XerC and two molecules of XerD.</text>
</comment>
<dbReference type="InterPro" id="IPR050090">
    <property type="entry name" value="Tyrosine_recombinase_XerCD"/>
</dbReference>
<dbReference type="PROSITE" id="PS51898">
    <property type="entry name" value="TYR_RECOMBINASE"/>
    <property type="match status" value="1"/>
</dbReference>
<dbReference type="InterPro" id="IPR011010">
    <property type="entry name" value="DNA_brk_join_enz"/>
</dbReference>
<feature type="domain" description="Core-binding (CB)" evidence="13">
    <location>
        <begin position="3"/>
        <end position="89"/>
    </location>
</feature>
<dbReference type="Proteomes" id="UP001162780">
    <property type="component" value="Chromosome"/>
</dbReference>
<organism evidence="14 15">
    <name type="scientific">Methylomonas rapida</name>
    <dbReference type="NCBI Taxonomy" id="2963939"/>
    <lineage>
        <taxon>Bacteria</taxon>
        <taxon>Pseudomonadati</taxon>
        <taxon>Pseudomonadota</taxon>
        <taxon>Gammaproteobacteria</taxon>
        <taxon>Methylococcales</taxon>
        <taxon>Methylococcaceae</taxon>
        <taxon>Methylomonas</taxon>
    </lineage>
</organism>
<dbReference type="Gene3D" id="1.10.150.130">
    <property type="match status" value="1"/>
</dbReference>
<evidence type="ECO:0000256" key="8">
    <source>
        <dbReference type="ARBA" id="ARBA00023125"/>
    </source>
</evidence>
<dbReference type="NCBIfam" id="NF040815">
    <property type="entry name" value="recomb_XerA_Arch"/>
    <property type="match status" value="1"/>
</dbReference>
<evidence type="ECO:0000259" key="12">
    <source>
        <dbReference type="PROSITE" id="PS51898"/>
    </source>
</evidence>
<gene>
    <name evidence="11 14" type="primary">xerC</name>
    <name evidence="14" type="ORF">NM686_020300</name>
</gene>
<feature type="active site" evidence="11">
    <location>
        <position position="266"/>
    </location>
</feature>
<dbReference type="PROSITE" id="PS51900">
    <property type="entry name" value="CB"/>
    <property type="match status" value="1"/>
</dbReference>